<dbReference type="Proteomes" id="UP001424459">
    <property type="component" value="Unassembled WGS sequence"/>
</dbReference>
<protein>
    <recommendedName>
        <fullName evidence="4">Peptidase M61 catalytic domain-containing protein</fullName>
    </recommendedName>
</protein>
<feature type="chain" id="PRO_5047516244" description="Peptidase M61 catalytic domain-containing protein" evidence="1">
    <location>
        <begin position="20"/>
        <end position="459"/>
    </location>
</feature>
<evidence type="ECO:0000313" key="3">
    <source>
        <dbReference type="Proteomes" id="UP001424459"/>
    </source>
</evidence>
<organism evidence="2 3">
    <name type="scientific">Sphingomonas rosea</name>
    <dbReference type="NCBI Taxonomy" id="335605"/>
    <lineage>
        <taxon>Bacteria</taxon>
        <taxon>Pseudomonadati</taxon>
        <taxon>Pseudomonadota</taxon>
        <taxon>Alphaproteobacteria</taxon>
        <taxon>Sphingomonadales</taxon>
        <taxon>Sphingomonadaceae</taxon>
        <taxon>Sphingomonas</taxon>
    </lineage>
</organism>
<evidence type="ECO:0008006" key="4">
    <source>
        <dbReference type="Google" id="ProtNLM"/>
    </source>
</evidence>
<keyword evidence="1" id="KW-0732">Signal</keyword>
<gene>
    <name evidence="2" type="ORF">GCM10022281_13500</name>
</gene>
<feature type="signal peptide" evidence="1">
    <location>
        <begin position="1"/>
        <end position="19"/>
    </location>
</feature>
<evidence type="ECO:0000313" key="2">
    <source>
        <dbReference type="EMBL" id="GAA4034646.1"/>
    </source>
</evidence>
<comment type="caution">
    <text evidence="2">The sequence shown here is derived from an EMBL/GenBank/DDBJ whole genome shotgun (WGS) entry which is preliminary data.</text>
</comment>
<dbReference type="InterPro" id="IPR027268">
    <property type="entry name" value="Peptidase_M4/M1_CTD_sf"/>
</dbReference>
<evidence type="ECO:0000256" key="1">
    <source>
        <dbReference type="SAM" id="SignalP"/>
    </source>
</evidence>
<reference evidence="3" key="1">
    <citation type="journal article" date="2019" name="Int. J. Syst. Evol. Microbiol.">
        <title>The Global Catalogue of Microorganisms (GCM) 10K type strain sequencing project: providing services to taxonomists for standard genome sequencing and annotation.</title>
        <authorList>
            <consortium name="The Broad Institute Genomics Platform"/>
            <consortium name="The Broad Institute Genome Sequencing Center for Infectious Disease"/>
            <person name="Wu L."/>
            <person name="Ma J."/>
        </authorList>
    </citation>
    <scope>NUCLEOTIDE SEQUENCE [LARGE SCALE GENOMIC DNA]</scope>
    <source>
        <strain evidence="3">JCM 17564</strain>
    </source>
</reference>
<dbReference type="EMBL" id="BAABBR010000001">
    <property type="protein sequence ID" value="GAA4034646.1"/>
    <property type="molecule type" value="Genomic_DNA"/>
</dbReference>
<dbReference type="SUPFAM" id="SSF55486">
    <property type="entry name" value="Metalloproteases ('zincins'), catalytic domain"/>
    <property type="match status" value="1"/>
</dbReference>
<dbReference type="Gene3D" id="1.10.390.10">
    <property type="entry name" value="Neutral Protease Domain 2"/>
    <property type="match status" value="1"/>
</dbReference>
<name>A0ABP7U434_9SPHN</name>
<proteinExistence type="predicted"/>
<sequence>MILALVAALAVAAPAPVAAAPAEVSVTRRGDSFEADFTLPRAAPAWGFFRSSLAADDRQPWRARSWTILTPGVRLERRGNYDAFVGEGGRDVPRKIRVWVAPYTREVLSDYVPALRLGQDGIALFDGQFSVFSVSSAARLDSLGLDPQDAGVGDGGTKVRFRGDPSTLRLAGDVRGYARGTSAGTYGLYNVPGAVDHGGMATVVDPGMPAWLATDIRTFTPRLLDRYRRLLGSPGDLDPTVLASWAGADQPGASLNGGVLKGLVLMRMSGRAALQPSPPLRALAYRYVAHESAHFWLGQLLDYDRVADNWIMEGGADLLAIRALGASDPAYDTRASLQKSLSQCVAASRKGGLATASDRQDFQAKYDCGAVLSLVAERVAGGDFHAFVRRLIAANAADRSVSTEDWIALLENYPAGRGLGARIRPLLAGAQADGQGWTDLLTAAGVRTRPGSDLAPELL</sequence>
<accession>A0ABP7U434</accession>
<keyword evidence="3" id="KW-1185">Reference proteome</keyword>